<sequence>MVTLPPLESMATIAHFHAPLGDTLTLQALMEDPIAGRAGLSVGRFGLRMAVTFELLTHCLTDDSSSRFRNCRRFRNRRFHFFVKYEKVKANYNFYFVFIDHGSNFEPLTTTPILNFEPDSSSIWISQNPTQPNPTQPTQPNGLLELVYEFHPEFPDPTSLTPHAASILALHTLVFSLRITGNRLSLPPPPLYAVPLPSTLVITNTCSLSRIKSETCYNKTEIASSNWAKRSEGSRRLIFSLEDVWRLWMASLRVL</sequence>
<protein>
    <submittedName>
        <fullName evidence="1">Uncharacterized protein</fullName>
    </submittedName>
</protein>
<organism evidence="1 2">
    <name type="scientific">Phtheirospermum japonicum</name>
    <dbReference type="NCBI Taxonomy" id="374723"/>
    <lineage>
        <taxon>Eukaryota</taxon>
        <taxon>Viridiplantae</taxon>
        <taxon>Streptophyta</taxon>
        <taxon>Embryophyta</taxon>
        <taxon>Tracheophyta</taxon>
        <taxon>Spermatophyta</taxon>
        <taxon>Magnoliopsida</taxon>
        <taxon>eudicotyledons</taxon>
        <taxon>Gunneridae</taxon>
        <taxon>Pentapetalae</taxon>
        <taxon>asterids</taxon>
        <taxon>lamiids</taxon>
        <taxon>Lamiales</taxon>
        <taxon>Orobanchaceae</taxon>
        <taxon>Orobanchaceae incertae sedis</taxon>
        <taxon>Phtheirospermum</taxon>
    </lineage>
</organism>
<dbReference type="EMBL" id="BMAC01000133">
    <property type="protein sequence ID" value="GFP86879.1"/>
    <property type="molecule type" value="Genomic_DNA"/>
</dbReference>
<gene>
    <name evidence="1" type="ORF">PHJA_000831700</name>
</gene>
<dbReference type="Proteomes" id="UP000653305">
    <property type="component" value="Unassembled WGS sequence"/>
</dbReference>
<evidence type="ECO:0000313" key="2">
    <source>
        <dbReference type="Proteomes" id="UP000653305"/>
    </source>
</evidence>
<reference evidence="1" key="1">
    <citation type="submission" date="2020-07" db="EMBL/GenBank/DDBJ databases">
        <title>Ethylene signaling mediates host invasion by parasitic plants.</title>
        <authorList>
            <person name="Yoshida S."/>
        </authorList>
    </citation>
    <scope>NUCLEOTIDE SEQUENCE</scope>
    <source>
        <strain evidence="1">Okayama</strain>
    </source>
</reference>
<keyword evidence="2" id="KW-1185">Reference proteome</keyword>
<name>A0A830BMU4_9LAMI</name>
<evidence type="ECO:0000313" key="1">
    <source>
        <dbReference type="EMBL" id="GFP86879.1"/>
    </source>
</evidence>
<dbReference type="AlphaFoldDB" id="A0A830BMU4"/>
<accession>A0A830BMU4</accession>
<comment type="caution">
    <text evidence="1">The sequence shown here is derived from an EMBL/GenBank/DDBJ whole genome shotgun (WGS) entry which is preliminary data.</text>
</comment>
<proteinExistence type="predicted"/>